<comment type="similarity">
    <text evidence="2">Belongs to the bacterial solute-binding protein 2 family.</text>
</comment>
<dbReference type="EMBL" id="SFCC01000018">
    <property type="protein sequence ID" value="RZQ60288.1"/>
    <property type="molecule type" value="Genomic_DNA"/>
</dbReference>
<comment type="caution">
    <text evidence="5">The sequence shown here is derived from an EMBL/GenBank/DDBJ whole genome shotgun (WGS) entry which is preliminary data.</text>
</comment>
<evidence type="ECO:0000259" key="4">
    <source>
        <dbReference type="Pfam" id="PF13407"/>
    </source>
</evidence>
<protein>
    <recommendedName>
        <fullName evidence="4">Periplasmic binding protein domain-containing protein</fullName>
    </recommendedName>
</protein>
<name>A0A4Q7J0N6_9PSEU</name>
<dbReference type="InterPro" id="IPR025997">
    <property type="entry name" value="SBP_2_dom"/>
</dbReference>
<evidence type="ECO:0000256" key="2">
    <source>
        <dbReference type="ARBA" id="ARBA00007639"/>
    </source>
</evidence>
<keyword evidence="6" id="KW-1185">Reference proteome</keyword>
<evidence type="ECO:0000313" key="5">
    <source>
        <dbReference type="EMBL" id="RZQ60288.1"/>
    </source>
</evidence>
<feature type="signal peptide" evidence="3">
    <location>
        <begin position="1"/>
        <end position="20"/>
    </location>
</feature>
<feature type="chain" id="PRO_5038665603" description="Periplasmic binding protein domain-containing protein" evidence="3">
    <location>
        <begin position="21"/>
        <end position="339"/>
    </location>
</feature>
<dbReference type="GO" id="GO:0030288">
    <property type="term" value="C:outer membrane-bounded periplasmic space"/>
    <property type="evidence" value="ECO:0007669"/>
    <property type="project" value="TreeGrafter"/>
</dbReference>
<reference evidence="5 6" key="1">
    <citation type="submission" date="2019-02" db="EMBL/GenBank/DDBJ databases">
        <title>Draft genome sequence of Amycolatopsis sp. 8-3EHSu isolated from roots of Suaeda maritima.</title>
        <authorList>
            <person name="Duangmal K."/>
            <person name="Chantavorakit T."/>
        </authorList>
    </citation>
    <scope>NUCLEOTIDE SEQUENCE [LARGE SCALE GENOMIC DNA]</scope>
    <source>
        <strain evidence="5 6">8-3EHSu</strain>
    </source>
</reference>
<accession>A0A4Q7J0N6</accession>
<organism evidence="5 6">
    <name type="scientific">Amycolatopsis suaedae</name>
    <dbReference type="NCBI Taxonomy" id="2510978"/>
    <lineage>
        <taxon>Bacteria</taxon>
        <taxon>Bacillati</taxon>
        <taxon>Actinomycetota</taxon>
        <taxon>Actinomycetes</taxon>
        <taxon>Pseudonocardiales</taxon>
        <taxon>Pseudonocardiaceae</taxon>
        <taxon>Amycolatopsis</taxon>
    </lineage>
</organism>
<dbReference type="GO" id="GO:0030246">
    <property type="term" value="F:carbohydrate binding"/>
    <property type="evidence" value="ECO:0007669"/>
    <property type="project" value="TreeGrafter"/>
</dbReference>
<dbReference type="PANTHER" id="PTHR30036">
    <property type="entry name" value="D-XYLOSE-BINDING PERIPLASMIC PROTEIN"/>
    <property type="match status" value="1"/>
</dbReference>
<evidence type="ECO:0000256" key="1">
    <source>
        <dbReference type="ARBA" id="ARBA00004196"/>
    </source>
</evidence>
<dbReference type="InterPro" id="IPR050555">
    <property type="entry name" value="Bact_Solute-Bind_Prot2"/>
</dbReference>
<dbReference type="InterPro" id="IPR028082">
    <property type="entry name" value="Peripla_BP_I"/>
</dbReference>
<dbReference type="Proteomes" id="UP000292003">
    <property type="component" value="Unassembled WGS sequence"/>
</dbReference>
<dbReference type="OrthoDB" id="7322203at2"/>
<dbReference type="PANTHER" id="PTHR30036:SF7">
    <property type="entry name" value="ABC TRANSPORTER PERIPLASMIC-BINDING PROTEIN YPHF"/>
    <property type="match status" value="1"/>
</dbReference>
<keyword evidence="3" id="KW-0732">Signal</keyword>
<evidence type="ECO:0000313" key="6">
    <source>
        <dbReference type="Proteomes" id="UP000292003"/>
    </source>
</evidence>
<feature type="domain" description="Periplasmic binding protein" evidence="4">
    <location>
        <begin position="55"/>
        <end position="295"/>
    </location>
</feature>
<dbReference type="AlphaFoldDB" id="A0A4Q7J0N6"/>
<dbReference type="SUPFAM" id="SSF53822">
    <property type="entry name" value="Periplasmic binding protein-like I"/>
    <property type="match status" value="1"/>
</dbReference>
<proteinExistence type="inferred from homology"/>
<gene>
    <name evidence="5" type="ORF">EWH70_30355</name>
</gene>
<sequence length="339" mass="34892">MRKTVLASAVAVLVSATTVACGSGESMKPLPGRSKGPIAVTVVSGSATGALLGLMEQGARCAVQRDPEVSLRWVPLPPPADVPHQAAVVRDELARGTDALVYAPLDPDGMARTSVEITKAGVALANFEAGTEPRPSDVPVFGTDDFVAARRAGEFITGRLLGTGQVAVLQADPVRPVTAQRMAGFTAEMLRNPGIRLVGDRGGLPDHAAAVAAAERVLADNPGLNALFAVDEVGTAGAAEAIRRTGRGGAVTVVGWDDTGRQAAEVRTGVLDGVVVANPFRMTFEAVSAVIARLRRGDQRPSVDTGTILVTDQNLRRPEVATLLAPSCSTPPPGVPSVP</sequence>
<dbReference type="PROSITE" id="PS51257">
    <property type="entry name" value="PROKAR_LIPOPROTEIN"/>
    <property type="match status" value="1"/>
</dbReference>
<evidence type="ECO:0000256" key="3">
    <source>
        <dbReference type="SAM" id="SignalP"/>
    </source>
</evidence>
<dbReference type="RefSeq" id="WP_130478988.1">
    <property type="nucleotide sequence ID" value="NZ_SFCC01000018.1"/>
</dbReference>
<dbReference type="Gene3D" id="3.40.50.2300">
    <property type="match status" value="2"/>
</dbReference>
<dbReference type="Pfam" id="PF13407">
    <property type="entry name" value="Peripla_BP_4"/>
    <property type="match status" value="1"/>
</dbReference>
<comment type="subcellular location">
    <subcellularLocation>
        <location evidence="1">Cell envelope</location>
    </subcellularLocation>
</comment>